<protein>
    <submittedName>
        <fullName evidence="2">Uncharacterized protein</fullName>
    </submittedName>
</protein>
<evidence type="ECO:0000313" key="2">
    <source>
        <dbReference type="EMBL" id="CCF78719.1"/>
    </source>
</evidence>
<feature type="chain" id="PRO_5003987234" evidence="1">
    <location>
        <begin position="25"/>
        <end position="137"/>
    </location>
</feature>
<dbReference type="EMBL" id="FO082879">
    <property type="protein sequence ID" value="CCF78719.1"/>
    <property type="molecule type" value="Genomic_DNA"/>
</dbReference>
<name>L8BAH3_RUBGE</name>
<reference evidence="2" key="1">
    <citation type="submission" date="2012-02" db="EMBL/GenBank/DDBJ databases">
        <authorList>
            <person name="Genoscope - CEA"/>
        </authorList>
    </citation>
    <scope>NUCLEOTIDE SEQUENCE</scope>
    <source>
        <strain evidence="2">S1</strain>
    </source>
</reference>
<proteinExistence type="predicted"/>
<organism evidence="2">
    <name type="scientific">Rubrivivax gelatinosus S1</name>
    <dbReference type="NCBI Taxonomy" id="1138313"/>
    <lineage>
        <taxon>Bacteria</taxon>
        <taxon>Pseudomonadati</taxon>
        <taxon>Pseudomonadota</taxon>
        <taxon>Betaproteobacteria</taxon>
        <taxon>Burkholderiales</taxon>
        <taxon>Sphaerotilaceae</taxon>
        <taxon>Rubrivivax</taxon>
    </lineage>
</organism>
<sequence length="137" mass="15428">MMRTLHASATTALLALGLTTSAMAGPAPYEPTAAELAALPPACQVKIGPEGRRDLVQQDLWRNRLGADNWMHYHHYCHGIKFTNRAFATFDRALKRYYLQSAVGEFNYVLNAWPANSSLRPEAERRKQLVQNLMQAK</sequence>
<dbReference type="AlphaFoldDB" id="L8BAH3"/>
<feature type="signal peptide" evidence="1">
    <location>
        <begin position="1"/>
        <end position="24"/>
    </location>
</feature>
<accession>L8BAH3</accession>
<gene>
    <name evidence="2" type="ORF">RGS1_10424</name>
</gene>
<reference evidence="2" key="2">
    <citation type="submission" date="2013-02" db="EMBL/GenBank/DDBJ databases">
        <title>EmbRS an orphan two-component system to save Rubrivivax gelatinosus from drowning.</title>
        <authorList>
            <person name="Steunou A."/>
            <person name="Liotenberg S."/>
            <person name="Soler M."/>
            <person name="Briandet R."/>
            <person name="Barbe V."/>
            <person name="Astier C."/>
            <person name="Ouchane S."/>
        </authorList>
    </citation>
    <scope>NUCLEOTIDE SEQUENCE</scope>
    <source>
        <strain evidence="2">S1</strain>
    </source>
</reference>
<keyword evidence="1" id="KW-0732">Signal</keyword>
<evidence type="ECO:0000256" key="1">
    <source>
        <dbReference type="SAM" id="SignalP"/>
    </source>
</evidence>